<dbReference type="AlphaFoldDB" id="A0A9J6B733"/>
<comment type="caution">
    <text evidence="1">The sequence shown here is derived from an EMBL/GenBank/DDBJ whole genome shotgun (WGS) entry which is preliminary data.</text>
</comment>
<dbReference type="EMBL" id="JACXVP010000001">
    <property type="protein sequence ID" value="KAG5632231.1"/>
    <property type="molecule type" value="Genomic_DNA"/>
</dbReference>
<dbReference type="Proteomes" id="UP000824120">
    <property type="component" value="Chromosome 1"/>
</dbReference>
<proteinExistence type="predicted"/>
<gene>
    <name evidence="1" type="ORF">H5410_003948</name>
</gene>
<name>A0A9J6B733_SOLCO</name>
<accession>A0A9J6B733</accession>
<reference evidence="1 2" key="1">
    <citation type="submission" date="2020-09" db="EMBL/GenBank/DDBJ databases">
        <title>De no assembly of potato wild relative species, Solanum commersonii.</title>
        <authorList>
            <person name="Cho K."/>
        </authorList>
    </citation>
    <scope>NUCLEOTIDE SEQUENCE [LARGE SCALE GENOMIC DNA]</scope>
    <source>
        <strain evidence="1">LZ3.2</strain>
        <tissue evidence="1">Leaf</tissue>
    </source>
</reference>
<evidence type="ECO:0000313" key="1">
    <source>
        <dbReference type="EMBL" id="KAG5632231.1"/>
    </source>
</evidence>
<sequence>MNGCVTLVDNETHTEWPIFVDLQLGSPPLAVDIEKHNKGPILLFDDEESEKTVKLIGKIFLKIFIILRIFILEKMLIVEGKEGMGSLLEMRNLYLWRKKNGNRKLTIFLFIWTCVSWKYKLDLQFHLFRQYRVKT</sequence>
<keyword evidence="2" id="KW-1185">Reference proteome</keyword>
<organism evidence="1 2">
    <name type="scientific">Solanum commersonii</name>
    <name type="common">Commerson's wild potato</name>
    <name type="synonym">Commerson's nightshade</name>
    <dbReference type="NCBI Taxonomy" id="4109"/>
    <lineage>
        <taxon>Eukaryota</taxon>
        <taxon>Viridiplantae</taxon>
        <taxon>Streptophyta</taxon>
        <taxon>Embryophyta</taxon>
        <taxon>Tracheophyta</taxon>
        <taxon>Spermatophyta</taxon>
        <taxon>Magnoliopsida</taxon>
        <taxon>eudicotyledons</taxon>
        <taxon>Gunneridae</taxon>
        <taxon>Pentapetalae</taxon>
        <taxon>asterids</taxon>
        <taxon>lamiids</taxon>
        <taxon>Solanales</taxon>
        <taxon>Solanaceae</taxon>
        <taxon>Solanoideae</taxon>
        <taxon>Solaneae</taxon>
        <taxon>Solanum</taxon>
    </lineage>
</organism>
<evidence type="ECO:0000313" key="2">
    <source>
        <dbReference type="Proteomes" id="UP000824120"/>
    </source>
</evidence>
<protein>
    <submittedName>
        <fullName evidence="1">Uncharacterized protein</fullName>
    </submittedName>
</protein>